<dbReference type="Proteomes" id="UP001596512">
    <property type="component" value="Unassembled WGS sequence"/>
</dbReference>
<gene>
    <name evidence="1" type="ORF">ACFQV2_13660</name>
</gene>
<evidence type="ECO:0008006" key="3">
    <source>
        <dbReference type="Google" id="ProtNLM"/>
    </source>
</evidence>
<evidence type="ECO:0000313" key="2">
    <source>
        <dbReference type="Proteomes" id="UP001596512"/>
    </source>
</evidence>
<sequence>MRGTVIALALAVSACTERTSAPPAATGAGIVLGPDSGVGAQICETLPQEEIAALAGAPVQPGQVAGPLGSACAWDFETTGIVLVQVMTPDYWESFANPSDSRHQELSGIGSEAFVQPGLVSGWSAGALFADRLVVAEVTGPTSTSGLAEGVLRGVVGRLVPGGG</sequence>
<comment type="caution">
    <text evidence="1">The sequence shown here is derived from an EMBL/GenBank/DDBJ whole genome shotgun (WGS) entry which is preliminary data.</text>
</comment>
<keyword evidence="2" id="KW-1185">Reference proteome</keyword>
<name>A0ABW2TNP1_9PSEU</name>
<protein>
    <recommendedName>
        <fullName evidence="3">DUF3558 domain-containing protein</fullName>
    </recommendedName>
</protein>
<dbReference type="EMBL" id="JBHTEY010000004">
    <property type="protein sequence ID" value="MFC7614413.1"/>
    <property type="molecule type" value="Genomic_DNA"/>
</dbReference>
<evidence type="ECO:0000313" key="1">
    <source>
        <dbReference type="EMBL" id="MFC7614413.1"/>
    </source>
</evidence>
<reference evidence="2" key="1">
    <citation type="journal article" date="2019" name="Int. J. Syst. Evol. Microbiol.">
        <title>The Global Catalogue of Microorganisms (GCM) 10K type strain sequencing project: providing services to taxonomists for standard genome sequencing and annotation.</title>
        <authorList>
            <consortium name="The Broad Institute Genomics Platform"/>
            <consortium name="The Broad Institute Genome Sequencing Center for Infectious Disease"/>
            <person name="Wu L."/>
            <person name="Ma J."/>
        </authorList>
    </citation>
    <scope>NUCLEOTIDE SEQUENCE [LARGE SCALE GENOMIC DNA]</scope>
    <source>
        <strain evidence="2">JCM 17695</strain>
    </source>
</reference>
<dbReference type="PROSITE" id="PS51257">
    <property type="entry name" value="PROKAR_LIPOPROTEIN"/>
    <property type="match status" value="1"/>
</dbReference>
<accession>A0ABW2TNP1</accession>
<organism evidence="1 2">
    <name type="scientific">Actinokineospora soli</name>
    <dbReference type="NCBI Taxonomy" id="1048753"/>
    <lineage>
        <taxon>Bacteria</taxon>
        <taxon>Bacillati</taxon>
        <taxon>Actinomycetota</taxon>
        <taxon>Actinomycetes</taxon>
        <taxon>Pseudonocardiales</taxon>
        <taxon>Pseudonocardiaceae</taxon>
        <taxon>Actinokineospora</taxon>
    </lineage>
</organism>
<proteinExistence type="predicted"/>